<dbReference type="PIRSF" id="PIRSF017082">
    <property type="entry name" value="YflP"/>
    <property type="match status" value="1"/>
</dbReference>
<dbReference type="OrthoDB" id="7374750at2"/>
<dbReference type="RefSeq" id="WP_129272612.1">
    <property type="nucleotide sequence ID" value="NZ_MZXW01000024.1"/>
</dbReference>
<dbReference type="AlphaFoldDB" id="A0A4Q1V019"/>
<dbReference type="EMBL" id="MZXW01000024">
    <property type="protein sequence ID" value="RXT44352.1"/>
    <property type="molecule type" value="Genomic_DNA"/>
</dbReference>
<dbReference type="Pfam" id="PF03401">
    <property type="entry name" value="TctC"/>
    <property type="match status" value="1"/>
</dbReference>
<reference evidence="3 4" key="1">
    <citation type="submission" date="2017-03" db="EMBL/GenBank/DDBJ databases">
        <authorList>
            <person name="Safronova V.I."/>
            <person name="Sazanova A.L."/>
            <person name="Chirak E.R."/>
        </authorList>
    </citation>
    <scope>NUCLEOTIDE SEQUENCE [LARGE SCALE GENOMIC DNA]</scope>
    <source>
        <strain evidence="3 4">Opo-243</strain>
    </source>
</reference>
<comment type="caution">
    <text evidence="3">The sequence shown here is derived from an EMBL/GenBank/DDBJ whole genome shotgun (WGS) entry which is preliminary data.</text>
</comment>
<dbReference type="InterPro" id="IPR005064">
    <property type="entry name" value="BUG"/>
</dbReference>
<evidence type="ECO:0008006" key="5">
    <source>
        <dbReference type="Google" id="ProtNLM"/>
    </source>
</evidence>
<dbReference type="PANTHER" id="PTHR42928">
    <property type="entry name" value="TRICARBOXYLATE-BINDING PROTEIN"/>
    <property type="match status" value="1"/>
</dbReference>
<keyword evidence="2" id="KW-0732">Signal</keyword>
<keyword evidence="4" id="KW-1185">Reference proteome</keyword>
<dbReference type="Gene3D" id="3.40.190.10">
    <property type="entry name" value="Periplasmic binding protein-like II"/>
    <property type="match status" value="1"/>
</dbReference>
<dbReference type="Proteomes" id="UP000290819">
    <property type="component" value="Unassembled WGS sequence"/>
</dbReference>
<proteinExistence type="inferred from homology"/>
<evidence type="ECO:0000256" key="2">
    <source>
        <dbReference type="SAM" id="SignalP"/>
    </source>
</evidence>
<dbReference type="Gene3D" id="3.40.190.150">
    <property type="entry name" value="Bordetella uptake gene, domain 1"/>
    <property type="match status" value="1"/>
</dbReference>
<comment type="similarity">
    <text evidence="1">Belongs to the UPF0065 (bug) family.</text>
</comment>
<evidence type="ECO:0000313" key="3">
    <source>
        <dbReference type="EMBL" id="RXT44352.1"/>
    </source>
</evidence>
<name>A0A4Q1V019_9BRAD</name>
<feature type="chain" id="PRO_5020576474" description="Tripartite tricarboxylate transporter substrate binding protein" evidence="2">
    <location>
        <begin position="21"/>
        <end position="322"/>
    </location>
</feature>
<organism evidence="3 4">
    <name type="scientific">Bradyrhizobium betae</name>
    <dbReference type="NCBI Taxonomy" id="244734"/>
    <lineage>
        <taxon>Bacteria</taxon>
        <taxon>Pseudomonadati</taxon>
        <taxon>Pseudomonadota</taxon>
        <taxon>Alphaproteobacteria</taxon>
        <taxon>Hyphomicrobiales</taxon>
        <taxon>Nitrobacteraceae</taxon>
        <taxon>Bradyrhizobium</taxon>
    </lineage>
</organism>
<dbReference type="SUPFAM" id="SSF53850">
    <property type="entry name" value="Periplasmic binding protein-like II"/>
    <property type="match status" value="1"/>
</dbReference>
<protein>
    <recommendedName>
        <fullName evidence="5">Tripartite tricarboxylate transporter substrate binding protein</fullName>
    </recommendedName>
</protein>
<sequence>MTRLAFTLAALLFLAHPLRAEPAYPQTTIRIVLGFSPGSAPDVAARILAERFTAAWGKPVVVENMLGAGGNIAADHVAKAAPDGATLLMAGNAAIVINPSLYAKLPYDPAHDLVPVAQVTIAPNVLVLNKDVPAGSVRDLVELARRSPTALTFASAGIGTSTHLAGELFQTMAGIKMQHVPYRDSTALLSDLVAGRVTMFFGSIASVLPLVRDGQLHALAVTSLRRSPAVPDLPTLDELGFSGFDASAWFGLMAPAGTPAQIVGMLHDEALKAVTAPAAREKFVALGMEVVTRTPDEFATLIRNEAPVWAKLIKQVGIAPIQ</sequence>
<feature type="signal peptide" evidence="2">
    <location>
        <begin position="1"/>
        <end position="20"/>
    </location>
</feature>
<dbReference type="CDD" id="cd13578">
    <property type="entry name" value="PBP2_Bug27"/>
    <property type="match status" value="1"/>
</dbReference>
<dbReference type="InterPro" id="IPR042100">
    <property type="entry name" value="Bug_dom1"/>
</dbReference>
<gene>
    <name evidence="3" type="ORF">B5V03_22495</name>
</gene>
<evidence type="ECO:0000313" key="4">
    <source>
        <dbReference type="Proteomes" id="UP000290819"/>
    </source>
</evidence>
<accession>A0A4Q1V019</accession>
<evidence type="ECO:0000256" key="1">
    <source>
        <dbReference type="ARBA" id="ARBA00006987"/>
    </source>
</evidence>
<dbReference type="PANTHER" id="PTHR42928:SF5">
    <property type="entry name" value="BLR1237 PROTEIN"/>
    <property type="match status" value="1"/>
</dbReference>